<reference evidence="2" key="1">
    <citation type="submission" date="2020-05" db="EMBL/GenBank/DDBJ databases">
        <title>Sulfur intermediates as new biogeochemical hubs in an aquatic model microbial ecosystem.</title>
        <authorList>
            <person name="Vigneron A."/>
        </authorList>
    </citation>
    <scope>NUCLEOTIDE SEQUENCE</scope>
    <source>
        <strain evidence="2">Bin.250</strain>
    </source>
</reference>
<feature type="non-terminal residue" evidence="2">
    <location>
        <position position="1"/>
    </location>
</feature>
<dbReference type="AlphaFoldDB" id="A0A973A9G1"/>
<evidence type="ECO:0000313" key="2">
    <source>
        <dbReference type="EMBL" id="NQV65743.1"/>
    </source>
</evidence>
<feature type="transmembrane region" description="Helical" evidence="1">
    <location>
        <begin position="428"/>
        <end position="451"/>
    </location>
</feature>
<dbReference type="PANTHER" id="PTHR32063">
    <property type="match status" value="1"/>
</dbReference>
<keyword evidence="1" id="KW-1133">Transmembrane helix</keyword>
<dbReference type="Gene3D" id="3.30.2090.10">
    <property type="entry name" value="Multidrug efflux transporter AcrB TolC docking domain, DN and DC subdomains"/>
    <property type="match status" value="2"/>
</dbReference>
<dbReference type="SUPFAM" id="SSF82866">
    <property type="entry name" value="Multidrug efflux transporter AcrB transmembrane domain"/>
    <property type="match status" value="2"/>
</dbReference>
<sequence>DLPLREYPDTSPPRVSVSTAYPGASAQVVETKITQQIEDQISGIEGVESISSSSQDGNSRISVEFSLNRNIDEAANDVRDRVARVLGRLPEDIDPPRIAKADSDARPIQWFSLTSPNMDSMALTDFAERYLVDQFTVIDGVANISISGAGRYSMRVWLDRIALAARGLTVLDVESALRRQNIELPAGRIDSVEREFTVRVKRAYESVADFRQLTIAYNDDNELIRLGDVAKVELGPTTNRNEFRGNSVPTIGLGIVKQSTANTLEVLRATNRKAAAINASMPEGMALIASSDDSVFIETAIQSVYVTLAITMALVSLVIYMFLGTVRAMIIPAVTIPVCLIAAFIGLSLFDYSVNLITLLGLVLAIGLVVDDSIVVLENIQRRIEAGEPPLLAAFHGSRQVAFAVIATTAVLIAVFVPIAFLDGNLGVIFAELAVTIGTAVIFSSILALSLTTMMCSKLLTNHAHDSWITRTVDNGFHWFQGAYHQGLAWCLPRPALIMSVVVILSAGSWALLKAVPTAFAPQEDQGVFFTYISGPEGASFEFMQGQLRQLEKTIEPFVDSGDVLKYLVFLPGFGSSEAVNSAVNLVTMAPWEERSLSTQEVMSTLNQEWQNIPGIRAFPSMRSGLQRGGGGQPVKFVVGGSTYEELARWRDLIIERAESNPGLSRIQSDYKETKPQLLVEVDKTRAADLGVSVRAIGQTLQAMMSERRVTTYLDNGEEYDVILQAAEEQRATATDLSNLYVRSDQSGELIPLSNLTKITNIADAGSLNRYNRLRAITISADLNPGYDLDQALRFLEDIVVNELPATAQIDYKGESLELRESEGGLLFMFLLALLVVFLVLAAQFESFIHPIIIMITVPLATFGALLGLYITGDTLNIYSDIGIIILVGISTKNGILIVEFANQLRDQGVEFSAAIKQASEIRLRPVLMTALSTIMGSLPLIFTSGAGSESRITLGIVIFSGVLTATVLTLFVVPVFYNLLGRATQSPGVIAGQLRALQIEAESKPPL</sequence>
<keyword evidence="1" id="KW-0472">Membrane</keyword>
<feature type="transmembrane region" description="Helical" evidence="1">
    <location>
        <begin position="496"/>
        <end position="513"/>
    </location>
</feature>
<feature type="transmembrane region" description="Helical" evidence="1">
    <location>
        <begin position="927"/>
        <end position="947"/>
    </location>
</feature>
<gene>
    <name evidence="2" type="ORF">HQ497_10300</name>
</gene>
<dbReference type="PANTHER" id="PTHR32063:SF14">
    <property type="entry name" value="BLL4319 PROTEIN"/>
    <property type="match status" value="1"/>
</dbReference>
<dbReference type="Gene3D" id="3.30.70.1430">
    <property type="entry name" value="Multidrug efflux transporter AcrB pore domain"/>
    <property type="match status" value="2"/>
</dbReference>
<dbReference type="EMBL" id="JABMOJ010000384">
    <property type="protein sequence ID" value="NQV65743.1"/>
    <property type="molecule type" value="Genomic_DNA"/>
</dbReference>
<dbReference type="SUPFAM" id="SSF82693">
    <property type="entry name" value="Multidrug efflux transporter AcrB pore domain, PN1, PN2, PC1 and PC2 subdomains"/>
    <property type="match status" value="3"/>
</dbReference>
<feature type="transmembrane region" description="Helical" evidence="1">
    <location>
        <begin position="953"/>
        <end position="978"/>
    </location>
</feature>
<proteinExistence type="predicted"/>
<dbReference type="SUPFAM" id="SSF82714">
    <property type="entry name" value="Multidrug efflux transporter AcrB TolC docking domain, DN and DC subdomains"/>
    <property type="match status" value="2"/>
</dbReference>
<comment type="caution">
    <text evidence="2">The sequence shown here is derived from an EMBL/GenBank/DDBJ whole genome shotgun (WGS) entry which is preliminary data.</text>
</comment>
<dbReference type="GO" id="GO:0042910">
    <property type="term" value="F:xenobiotic transmembrane transporter activity"/>
    <property type="evidence" value="ECO:0007669"/>
    <property type="project" value="TreeGrafter"/>
</dbReference>
<dbReference type="Gene3D" id="1.20.1640.10">
    <property type="entry name" value="Multidrug efflux transporter AcrB transmembrane domain"/>
    <property type="match status" value="2"/>
</dbReference>
<keyword evidence="1" id="KW-0812">Transmembrane</keyword>
<dbReference type="InterPro" id="IPR001036">
    <property type="entry name" value="Acrflvin-R"/>
</dbReference>
<dbReference type="GO" id="GO:0005886">
    <property type="term" value="C:plasma membrane"/>
    <property type="evidence" value="ECO:0007669"/>
    <property type="project" value="TreeGrafter"/>
</dbReference>
<evidence type="ECO:0000313" key="3">
    <source>
        <dbReference type="Proteomes" id="UP000754644"/>
    </source>
</evidence>
<name>A0A973A9G1_9GAMM</name>
<dbReference type="InterPro" id="IPR027463">
    <property type="entry name" value="AcrB_DN_DC_subdom"/>
</dbReference>
<dbReference type="PRINTS" id="PR00702">
    <property type="entry name" value="ACRIFLAVINRP"/>
</dbReference>
<feature type="transmembrane region" description="Helical" evidence="1">
    <location>
        <begin position="356"/>
        <end position="380"/>
    </location>
</feature>
<evidence type="ECO:0000256" key="1">
    <source>
        <dbReference type="SAM" id="Phobius"/>
    </source>
</evidence>
<feature type="transmembrane region" description="Helical" evidence="1">
    <location>
        <begin position="330"/>
        <end position="350"/>
    </location>
</feature>
<dbReference type="Pfam" id="PF00873">
    <property type="entry name" value="ACR_tran"/>
    <property type="match status" value="1"/>
</dbReference>
<dbReference type="Proteomes" id="UP000754644">
    <property type="component" value="Unassembled WGS sequence"/>
</dbReference>
<feature type="transmembrane region" description="Helical" evidence="1">
    <location>
        <begin position="304"/>
        <end position="323"/>
    </location>
</feature>
<feature type="transmembrane region" description="Helical" evidence="1">
    <location>
        <begin position="878"/>
        <end position="899"/>
    </location>
</feature>
<accession>A0A973A9G1</accession>
<dbReference type="Gene3D" id="3.30.70.1440">
    <property type="entry name" value="Multidrug efflux transporter AcrB pore domain"/>
    <property type="match status" value="1"/>
</dbReference>
<organism evidence="2 3">
    <name type="scientific">SAR86 cluster bacterium</name>
    <dbReference type="NCBI Taxonomy" id="2030880"/>
    <lineage>
        <taxon>Bacteria</taxon>
        <taxon>Pseudomonadati</taxon>
        <taxon>Pseudomonadota</taxon>
        <taxon>Gammaproteobacteria</taxon>
        <taxon>SAR86 cluster</taxon>
    </lineage>
</organism>
<feature type="transmembrane region" description="Helical" evidence="1">
    <location>
        <begin position="401"/>
        <end position="422"/>
    </location>
</feature>
<protein>
    <submittedName>
        <fullName evidence="2">Efflux RND transporter permease subunit</fullName>
    </submittedName>
</protein>
<feature type="transmembrane region" description="Helical" evidence="1">
    <location>
        <begin position="826"/>
        <end position="845"/>
    </location>
</feature>
<feature type="transmembrane region" description="Helical" evidence="1">
    <location>
        <begin position="852"/>
        <end position="872"/>
    </location>
</feature>
<dbReference type="Gene3D" id="3.30.70.1320">
    <property type="entry name" value="Multidrug efflux transporter AcrB pore domain like"/>
    <property type="match status" value="1"/>
</dbReference>